<evidence type="ECO:0000313" key="1">
    <source>
        <dbReference type="EMBL" id="CAB3732907.1"/>
    </source>
</evidence>
<dbReference type="AlphaFoldDB" id="A0A6S7ARN0"/>
<sequence length="32" mass="3747">MTYQQRCEVWIGIKQVRASEADELSGQRCYVV</sequence>
<dbReference type="EMBL" id="CADIJM010000018">
    <property type="protein sequence ID" value="CAB3732907.1"/>
    <property type="molecule type" value="Genomic_DNA"/>
</dbReference>
<reference evidence="1 2" key="1">
    <citation type="submission" date="2020-04" db="EMBL/GenBank/DDBJ databases">
        <authorList>
            <person name="De Canck E."/>
        </authorList>
    </citation>
    <scope>NUCLEOTIDE SEQUENCE [LARGE SCALE GENOMIC DNA]</scope>
    <source>
        <strain evidence="1 2">LMG 26690</strain>
    </source>
</reference>
<gene>
    <name evidence="1" type="ORF">LMG26690_04975</name>
</gene>
<evidence type="ECO:0000313" key="2">
    <source>
        <dbReference type="Proteomes" id="UP000494214"/>
    </source>
</evidence>
<organism evidence="1 2">
    <name type="scientific">Achromobacter animicus</name>
    <dbReference type="NCBI Taxonomy" id="1389935"/>
    <lineage>
        <taxon>Bacteria</taxon>
        <taxon>Pseudomonadati</taxon>
        <taxon>Pseudomonadota</taxon>
        <taxon>Betaproteobacteria</taxon>
        <taxon>Burkholderiales</taxon>
        <taxon>Alcaligenaceae</taxon>
        <taxon>Achromobacter</taxon>
    </lineage>
</organism>
<dbReference type="Proteomes" id="UP000494214">
    <property type="component" value="Unassembled WGS sequence"/>
</dbReference>
<accession>A0A6S7ARN0</accession>
<proteinExistence type="predicted"/>
<keyword evidence="2" id="KW-1185">Reference proteome</keyword>
<name>A0A6S7ARN0_9BURK</name>
<protein>
    <submittedName>
        <fullName evidence="1">Uncharacterized protein</fullName>
    </submittedName>
</protein>